<comment type="caution">
    <text evidence="1">The sequence shown here is derived from an EMBL/GenBank/DDBJ whole genome shotgun (WGS) entry which is preliminary data.</text>
</comment>
<keyword evidence="2" id="KW-1185">Reference proteome</keyword>
<gene>
    <name evidence="1" type="primary">jg6786</name>
    <name evidence="1" type="ORF">PAEG_LOCUS16376</name>
</gene>
<evidence type="ECO:0000313" key="2">
    <source>
        <dbReference type="Proteomes" id="UP000838756"/>
    </source>
</evidence>
<organism evidence="1 2">
    <name type="scientific">Pararge aegeria aegeria</name>
    <dbReference type="NCBI Taxonomy" id="348720"/>
    <lineage>
        <taxon>Eukaryota</taxon>
        <taxon>Metazoa</taxon>
        <taxon>Ecdysozoa</taxon>
        <taxon>Arthropoda</taxon>
        <taxon>Hexapoda</taxon>
        <taxon>Insecta</taxon>
        <taxon>Pterygota</taxon>
        <taxon>Neoptera</taxon>
        <taxon>Endopterygota</taxon>
        <taxon>Lepidoptera</taxon>
        <taxon>Glossata</taxon>
        <taxon>Ditrysia</taxon>
        <taxon>Papilionoidea</taxon>
        <taxon>Nymphalidae</taxon>
        <taxon>Satyrinae</taxon>
        <taxon>Satyrini</taxon>
        <taxon>Parargina</taxon>
        <taxon>Pararge</taxon>
    </lineage>
</organism>
<accession>A0A8S4RS50</accession>
<reference evidence="1" key="1">
    <citation type="submission" date="2022-03" db="EMBL/GenBank/DDBJ databases">
        <authorList>
            <person name="Lindestad O."/>
        </authorList>
    </citation>
    <scope>NUCLEOTIDE SEQUENCE</scope>
</reference>
<proteinExistence type="predicted"/>
<name>A0A8S4RS50_9NEOP</name>
<sequence length="120" mass="13645">MHVAFDMEKNIGYFLSRFLDWKVFTSEALDPILKSTQTKSRAEATNIINVKVWMFVTQSRKNGYTDLDEIWHACITDSPLCRATLRCRGVVEQRAASSLPEALGDLGGLISFWSELGWLE</sequence>
<evidence type="ECO:0000313" key="1">
    <source>
        <dbReference type="EMBL" id="CAH2239717.1"/>
    </source>
</evidence>
<dbReference type="Proteomes" id="UP000838756">
    <property type="component" value="Unassembled WGS sequence"/>
</dbReference>
<dbReference type="AlphaFoldDB" id="A0A8S4RS50"/>
<protein>
    <submittedName>
        <fullName evidence="1">Jg6786 protein</fullName>
    </submittedName>
</protein>
<dbReference type="EMBL" id="CAKXAJ010025452">
    <property type="protein sequence ID" value="CAH2239717.1"/>
    <property type="molecule type" value="Genomic_DNA"/>
</dbReference>